<reference evidence="4" key="1">
    <citation type="journal article" date="2019" name="Int. J. Syst. Evol. Microbiol.">
        <title>The Global Catalogue of Microorganisms (GCM) 10K type strain sequencing project: providing services to taxonomists for standard genome sequencing and annotation.</title>
        <authorList>
            <consortium name="The Broad Institute Genomics Platform"/>
            <consortium name="The Broad Institute Genome Sequencing Center for Infectious Disease"/>
            <person name="Wu L."/>
            <person name="Ma J."/>
        </authorList>
    </citation>
    <scope>NUCLEOTIDE SEQUENCE [LARGE SCALE GENOMIC DNA]</scope>
    <source>
        <strain evidence="4">NBRC 108755</strain>
    </source>
</reference>
<dbReference type="Proteomes" id="UP001157069">
    <property type="component" value="Unassembled WGS sequence"/>
</dbReference>
<sequence length="359" mass="39148">MFLVLRAALPTVADAEAPPEAGRRMRFLRRWGAAISAAILPFFVIYAAWGMISEDSRDYAAAALDQADVWGGQSIRALDVVVDVWSIGLVVVAFVARWLLQRFAERLPGWTSVVAAYLEAVWVLVALLIVRELLSGVPGWFATRRMFAPIVDVVATWRDEQPWFRWVGDALSWLVTELGDVVFQPLAWVALAAIVYAGIATRTGTTANVRVARARAAVTQRWSRLPRRLRALLTTATGGFQERWLPIAGSLRIIWSAGPLALGGFLASYAIVHAAGEWLAIGLMRALGPHEFLFWTAIDDPIDLLVVALVIPLQLTLVAAAYDTALRRSIVPAAASDDDGRAEQVTTDEGGRPAAADRA</sequence>
<gene>
    <name evidence="3" type="ORF">GCM10025869_27960</name>
</gene>
<protein>
    <submittedName>
        <fullName evidence="3">Uncharacterized protein</fullName>
    </submittedName>
</protein>
<keyword evidence="2" id="KW-1133">Transmembrane helix</keyword>
<organism evidence="3 4">
    <name type="scientific">Homoserinibacter gongjuensis</name>
    <dbReference type="NCBI Taxonomy" id="1162968"/>
    <lineage>
        <taxon>Bacteria</taxon>
        <taxon>Bacillati</taxon>
        <taxon>Actinomycetota</taxon>
        <taxon>Actinomycetes</taxon>
        <taxon>Micrococcales</taxon>
        <taxon>Microbacteriaceae</taxon>
        <taxon>Homoserinibacter</taxon>
    </lineage>
</organism>
<dbReference type="EMBL" id="BSVA01000001">
    <property type="protein sequence ID" value="GMA92267.1"/>
    <property type="molecule type" value="Genomic_DNA"/>
</dbReference>
<keyword evidence="2" id="KW-0812">Transmembrane</keyword>
<feature type="transmembrane region" description="Helical" evidence="2">
    <location>
        <begin position="260"/>
        <end position="284"/>
    </location>
</feature>
<feature type="transmembrane region" description="Helical" evidence="2">
    <location>
        <begin position="304"/>
        <end position="322"/>
    </location>
</feature>
<evidence type="ECO:0000256" key="1">
    <source>
        <dbReference type="SAM" id="MobiDB-lite"/>
    </source>
</evidence>
<keyword evidence="2" id="KW-0472">Membrane</keyword>
<proteinExistence type="predicted"/>
<evidence type="ECO:0000256" key="2">
    <source>
        <dbReference type="SAM" id="Phobius"/>
    </source>
</evidence>
<feature type="transmembrane region" description="Helical" evidence="2">
    <location>
        <begin position="181"/>
        <end position="200"/>
    </location>
</feature>
<feature type="transmembrane region" description="Helical" evidence="2">
    <location>
        <begin position="107"/>
        <end position="130"/>
    </location>
</feature>
<evidence type="ECO:0000313" key="3">
    <source>
        <dbReference type="EMBL" id="GMA92267.1"/>
    </source>
</evidence>
<feature type="region of interest" description="Disordered" evidence="1">
    <location>
        <begin position="335"/>
        <end position="359"/>
    </location>
</feature>
<comment type="caution">
    <text evidence="3">The sequence shown here is derived from an EMBL/GenBank/DDBJ whole genome shotgun (WGS) entry which is preliminary data.</text>
</comment>
<feature type="transmembrane region" description="Helical" evidence="2">
    <location>
        <begin position="31"/>
        <end position="49"/>
    </location>
</feature>
<accession>A0ABQ6K010</accession>
<evidence type="ECO:0000313" key="4">
    <source>
        <dbReference type="Proteomes" id="UP001157069"/>
    </source>
</evidence>
<feature type="transmembrane region" description="Helical" evidence="2">
    <location>
        <begin position="80"/>
        <end position="100"/>
    </location>
</feature>
<name>A0ABQ6K010_9MICO</name>
<keyword evidence="4" id="KW-1185">Reference proteome</keyword>
<feature type="compositionally biased region" description="Basic and acidic residues" evidence="1">
    <location>
        <begin position="349"/>
        <end position="359"/>
    </location>
</feature>